<evidence type="ECO:0000313" key="7">
    <source>
        <dbReference type="EMBL" id="MCA6065365.1"/>
    </source>
</evidence>
<reference evidence="7 8" key="1">
    <citation type="submission" date="2020-12" db="EMBL/GenBank/DDBJ databases">
        <title>Novel Thalassolituus-related marine hydrocarbonoclastic bacteria mediated algae-derived hydrocarbons mineralization in twilight zone of the northern South China Sea.</title>
        <authorList>
            <person name="Dong C."/>
        </authorList>
    </citation>
    <scope>NUCLEOTIDE SEQUENCE [LARGE SCALE GENOMIC DNA]</scope>
    <source>
        <strain evidence="7 8">IMCC1826</strain>
    </source>
</reference>
<dbReference type="Gene3D" id="1.10.150.20">
    <property type="entry name" value="5' to 3' exonuclease, C-terminal subdomain"/>
    <property type="match status" value="1"/>
</dbReference>
<keyword evidence="7" id="KW-0548">Nucleotidyltransferase</keyword>
<organism evidence="7 8">
    <name type="scientific">Thalassolituus marinus</name>
    <dbReference type="NCBI Taxonomy" id="671053"/>
    <lineage>
        <taxon>Bacteria</taxon>
        <taxon>Pseudomonadati</taxon>
        <taxon>Pseudomonadota</taxon>
        <taxon>Gammaproteobacteria</taxon>
        <taxon>Oceanospirillales</taxon>
        <taxon>Oceanospirillaceae</taxon>
        <taxon>Thalassolituus</taxon>
    </lineage>
</organism>
<dbReference type="NCBIfam" id="NF002955">
    <property type="entry name" value="PRK03609.1"/>
    <property type="match status" value="1"/>
</dbReference>
<dbReference type="GO" id="GO:0003887">
    <property type="term" value="F:DNA-directed DNA polymerase activity"/>
    <property type="evidence" value="ECO:0007669"/>
    <property type="project" value="UniProtKB-EC"/>
</dbReference>
<sequence>MRPVFALVDCNNFYASCEKLFRPDLRHAPVVVLSNNDGCVVARSKEAKALGIKMGVPVHKIQEQIQQHGVQVFSSNYALYGDISNRVMQTLEALAPAVEVYSIDEAFLDLTGVANAVDLTEFGLQVRATIQQHIGMTVCVGIAPSKTLAKLANHAAKQYPATRGVVDLTDPIRQKKLLSLMPVSEVWGVGRKLSERLNAMGITTALDLASQNPKDIRQKFSVVLERTVRELNGESCLALEDIIPTKQQILCSRSFGQRVTRYADMHEAISSYVARAAEKLRHEQQQCQLISVYIRTGLFNPNDPRYSNSASLRLDYPTDDTRVLLNAAGRLLQAIWKDGYRYAKAGITLSDFYDRGVVQPDLFTQQVISPNSARLMQVVDRINQQQRGKVFFASQGTGKAWAMNRNHLSPGYTTSWTQLRVVQ</sequence>
<keyword evidence="8" id="KW-1185">Reference proteome</keyword>
<dbReference type="Pfam" id="PF13438">
    <property type="entry name" value="DUF4113"/>
    <property type="match status" value="1"/>
</dbReference>
<dbReference type="InterPro" id="IPR043128">
    <property type="entry name" value="Rev_trsase/Diguanyl_cyclase"/>
</dbReference>
<dbReference type="InterPro" id="IPR025188">
    <property type="entry name" value="DUF4113"/>
</dbReference>
<protein>
    <submittedName>
        <fullName evidence="7">Translesion error-prone DNA polymerase V subunit UmuC</fullName>
        <ecNumber evidence="7">2.7.7.7</ecNumber>
    </submittedName>
</protein>
<dbReference type="Gene3D" id="3.30.1490.100">
    <property type="entry name" value="DNA polymerase, Y-family, little finger domain"/>
    <property type="match status" value="1"/>
</dbReference>
<dbReference type="RefSeq" id="WP_225677234.1">
    <property type="nucleotide sequence ID" value="NZ_JAEDAH010000105.1"/>
</dbReference>
<dbReference type="Gene3D" id="3.40.1170.60">
    <property type="match status" value="1"/>
</dbReference>
<dbReference type="SUPFAM" id="SSF100879">
    <property type="entry name" value="Lesion bypass DNA polymerase (Y-family), little finger domain"/>
    <property type="match status" value="1"/>
</dbReference>
<evidence type="ECO:0000313" key="8">
    <source>
        <dbReference type="Proteomes" id="UP000714380"/>
    </source>
</evidence>
<gene>
    <name evidence="7" type="primary">umuC</name>
    <name evidence="7" type="ORF">I9W95_17345</name>
</gene>
<evidence type="ECO:0000259" key="6">
    <source>
        <dbReference type="PROSITE" id="PS50173"/>
    </source>
</evidence>
<dbReference type="InterPro" id="IPR043502">
    <property type="entry name" value="DNA/RNA_pol_sf"/>
</dbReference>
<dbReference type="Pfam" id="PF00817">
    <property type="entry name" value="IMS"/>
    <property type="match status" value="1"/>
</dbReference>
<dbReference type="InterPro" id="IPR001126">
    <property type="entry name" value="UmuC"/>
</dbReference>
<dbReference type="PROSITE" id="PS50173">
    <property type="entry name" value="UMUC"/>
    <property type="match status" value="1"/>
</dbReference>
<dbReference type="InterPro" id="IPR036775">
    <property type="entry name" value="DNA_pol_Y-fam_lit_finger_sf"/>
</dbReference>
<proteinExistence type="inferred from homology"/>
<keyword evidence="7" id="KW-0808">Transferase</keyword>
<dbReference type="PANTHER" id="PTHR11076:SF34">
    <property type="entry name" value="PROTEIN UMUC"/>
    <property type="match status" value="1"/>
</dbReference>
<evidence type="ECO:0000256" key="5">
    <source>
        <dbReference type="ARBA" id="ARBA00023236"/>
    </source>
</evidence>
<dbReference type="Gene3D" id="3.30.70.270">
    <property type="match status" value="1"/>
</dbReference>
<comment type="caution">
    <text evidence="7">The sequence shown here is derived from an EMBL/GenBank/DDBJ whole genome shotgun (WGS) entry which is preliminary data.</text>
</comment>
<dbReference type="EC" id="2.7.7.7" evidence="7"/>
<keyword evidence="2" id="KW-0227">DNA damage</keyword>
<evidence type="ECO:0000256" key="2">
    <source>
        <dbReference type="ARBA" id="ARBA00022763"/>
    </source>
</evidence>
<dbReference type="InterPro" id="IPR050116">
    <property type="entry name" value="DNA_polymerase-Y"/>
</dbReference>
<keyword evidence="3" id="KW-0741">SOS mutagenesis</keyword>
<evidence type="ECO:0000256" key="4">
    <source>
        <dbReference type="ARBA" id="ARBA00023204"/>
    </source>
</evidence>
<accession>A0ABS7ZUW2</accession>
<dbReference type="InterPro" id="IPR017961">
    <property type="entry name" value="DNA_pol_Y-fam_little_finger"/>
</dbReference>
<dbReference type="CDD" id="cd01700">
    <property type="entry name" value="PolY_Pol_V_umuC"/>
    <property type="match status" value="1"/>
</dbReference>
<keyword evidence="5" id="KW-0742">SOS response</keyword>
<dbReference type="Proteomes" id="UP000714380">
    <property type="component" value="Unassembled WGS sequence"/>
</dbReference>
<dbReference type="EMBL" id="JAEDAH010000105">
    <property type="protein sequence ID" value="MCA6065365.1"/>
    <property type="molecule type" value="Genomic_DNA"/>
</dbReference>
<name>A0ABS7ZUW2_9GAMM</name>
<keyword evidence="4" id="KW-0234">DNA repair</keyword>
<dbReference type="InterPro" id="IPR024728">
    <property type="entry name" value="PolY_HhH_motif"/>
</dbReference>
<dbReference type="PANTHER" id="PTHR11076">
    <property type="entry name" value="DNA REPAIR POLYMERASE UMUC / TRANSFERASE FAMILY MEMBER"/>
    <property type="match status" value="1"/>
</dbReference>
<dbReference type="Pfam" id="PF11799">
    <property type="entry name" value="IMS_C"/>
    <property type="match status" value="1"/>
</dbReference>
<evidence type="ECO:0000256" key="3">
    <source>
        <dbReference type="ARBA" id="ARBA00023199"/>
    </source>
</evidence>
<feature type="domain" description="UmuC" evidence="6">
    <location>
        <begin position="5"/>
        <end position="190"/>
    </location>
</feature>
<evidence type="ECO:0000256" key="1">
    <source>
        <dbReference type="ARBA" id="ARBA00010945"/>
    </source>
</evidence>
<comment type="similarity">
    <text evidence="1">Belongs to the DNA polymerase type-Y family.</text>
</comment>
<dbReference type="Pfam" id="PF11798">
    <property type="entry name" value="IMS_HHH"/>
    <property type="match status" value="1"/>
</dbReference>
<dbReference type="SUPFAM" id="SSF56672">
    <property type="entry name" value="DNA/RNA polymerases"/>
    <property type="match status" value="1"/>
</dbReference>